<dbReference type="AlphaFoldDB" id="A0AAD4ST64"/>
<feature type="non-terminal residue" evidence="1">
    <location>
        <position position="1"/>
    </location>
</feature>
<organism evidence="1 2">
    <name type="scientific">Papaver atlanticum</name>
    <dbReference type="NCBI Taxonomy" id="357466"/>
    <lineage>
        <taxon>Eukaryota</taxon>
        <taxon>Viridiplantae</taxon>
        <taxon>Streptophyta</taxon>
        <taxon>Embryophyta</taxon>
        <taxon>Tracheophyta</taxon>
        <taxon>Spermatophyta</taxon>
        <taxon>Magnoliopsida</taxon>
        <taxon>Ranunculales</taxon>
        <taxon>Papaveraceae</taxon>
        <taxon>Papaveroideae</taxon>
        <taxon>Papaver</taxon>
    </lineage>
</organism>
<reference evidence="1" key="1">
    <citation type="submission" date="2022-04" db="EMBL/GenBank/DDBJ databases">
        <title>A functionally conserved STORR gene fusion in Papaver species that diverged 16.8 million years ago.</title>
        <authorList>
            <person name="Catania T."/>
        </authorList>
    </citation>
    <scope>NUCLEOTIDE SEQUENCE</scope>
    <source>
        <strain evidence="1">S-188037</strain>
    </source>
</reference>
<dbReference type="EMBL" id="JAJJMB010008951">
    <property type="protein sequence ID" value="KAI3918948.1"/>
    <property type="molecule type" value="Genomic_DNA"/>
</dbReference>
<proteinExistence type="predicted"/>
<evidence type="ECO:0000313" key="2">
    <source>
        <dbReference type="Proteomes" id="UP001202328"/>
    </source>
</evidence>
<keyword evidence="2" id="KW-1185">Reference proteome</keyword>
<sequence length="111" mass="12742">MSCSSWALRSGFLRNLRQLPVESAEDLGLRSSTSFKFIAQLHYPRYTFIQHNSQQHKSCQGCVMECSRVTQNLISIEVQDRTRITVIFGTFDHKDETIVVLLAVNMVFLSE</sequence>
<name>A0AAD4ST64_9MAGN</name>
<evidence type="ECO:0000313" key="1">
    <source>
        <dbReference type="EMBL" id="KAI3918948.1"/>
    </source>
</evidence>
<accession>A0AAD4ST64</accession>
<comment type="caution">
    <text evidence="1">The sequence shown here is derived from an EMBL/GenBank/DDBJ whole genome shotgun (WGS) entry which is preliminary data.</text>
</comment>
<dbReference type="Proteomes" id="UP001202328">
    <property type="component" value="Unassembled WGS sequence"/>
</dbReference>
<gene>
    <name evidence="1" type="ORF">MKW98_017396</name>
</gene>
<protein>
    <submittedName>
        <fullName evidence="1">Uncharacterized protein</fullName>
    </submittedName>
</protein>